<dbReference type="AlphaFoldDB" id="A0A6P7WTX1"/>
<organism evidence="1 2">
    <name type="scientific">Microcaecilia unicolor</name>
    <dbReference type="NCBI Taxonomy" id="1415580"/>
    <lineage>
        <taxon>Eukaryota</taxon>
        <taxon>Metazoa</taxon>
        <taxon>Chordata</taxon>
        <taxon>Craniata</taxon>
        <taxon>Vertebrata</taxon>
        <taxon>Euteleostomi</taxon>
        <taxon>Amphibia</taxon>
        <taxon>Gymnophiona</taxon>
        <taxon>Siphonopidae</taxon>
        <taxon>Microcaecilia</taxon>
    </lineage>
</organism>
<dbReference type="GO" id="GO:0005615">
    <property type="term" value="C:extracellular space"/>
    <property type="evidence" value="ECO:0007669"/>
    <property type="project" value="TreeGrafter"/>
</dbReference>
<evidence type="ECO:0000313" key="3">
    <source>
        <dbReference type="RefSeq" id="XP_030072893.1"/>
    </source>
</evidence>
<evidence type="ECO:0000313" key="2">
    <source>
        <dbReference type="RefSeq" id="XP_030044641.1"/>
    </source>
</evidence>
<dbReference type="PANTHER" id="PTHR28434">
    <property type="entry name" value="PROTEIN C3ORF33"/>
    <property type="match status" value="1"/>
</dbReference>
<dbReference type="InterPro" id="IPR042421">
    <property type="entry name" value="C3orf33-like"/>
</dbReference>
<name>A0A6P7WTX1_9AMPH</name>
<dbReference type="Proteomes" id="UP000515156">
    <property type="component" value="Chromosome 10"/>
</dbReference>
<reference evidence="2 3" key="1">
    <citation type="submission" date="2025-04" db="UniProtKB">
        <authorList>
            <consortium name="RefSeq"/>
        </authorList>
    </citation>
    <scope>IDENTIFICATION</scope>
</reference>
<sequence length="181" mass="20713">MAQRSRGSENLAARVSEFVDEHLQLLRNVSTGLVVAGAILFARSIKMTTKFKKAVDIPEEFILKNVKLRGRLLHVTEEGLEVEHIPISLPFMSSWQRRLQSNGKLLVRLAGVELTQNGKLWLHEYLKPSEMLWFQLLRRDDSVLDCFILVNRYFLHGQADKSVTHMGDITLTGQIFQCVPK</sequence>
<keyword evidence="1" id="KW-1185">Reference proteome</keyword>
<dbReference type="GeneID" id="115458925"/>
<dbReference type="RefSeq" id="XP_030072893.1">
    <property type="nucleotide sequence ID" value="XM_030217033.1"/>
</dbReference>
<evidence type="ECO:0000313" key="1">
    <source>
        <dbReference type="Proteomes" id="UP000515156"/>
    </source>
</evidence>
<dbReference type="PANTHER" id="PTHR28434:SF1">
    <property type="entry name" value="PROTEIN C3ORF33"/>
    <property type="match status" value="1"/>
</dbReference>
<protein>
    <submittedName>
        <fullName evidence="2 3">Protein C3orf33 homolog isoform X2</fullName>
    </submittedName>
</protein>
<dbReference type="RefSeq" id="XP_030044641.1">
    <property type="nucleotide sequence ID" value="XM_030188781.1"/>
</dbReference>
<gene>
    <name evidence="2" type="primary">LOC115458925</name>
    <name evidence="3" type="synonym">C10H3orf33</name>
</gene>
<accession>A0A6P7WTX1</accession>
<proteinExistence type="predicted"/>